<dbReference type="GO" id="GO:0071111">
    <property type="term" value="F:cyclic-guanylate-specific phosphodiesterase activity"/>
    <property type="evidence" value="ECO:0007669"/>
    <property type="project" value="InterPro"/>
</dbReference>
<dbReference type="InterPro" id="IPR001633">
    <property type="entry name" value="EAL_dom"/>
</dbReference>
<protein>
    <submittedName>
        <fullName evidence="4">EAL domain-containing protein</fullName>
    </submittedName>
</protein>
<feature type="transmembrane region" description="Helical" evidence="1">
    <location>
        <begin position="440"/>
        <end position="460"/>
    </location>
</feature>
<keyword evidence="1" id="KW-0812">Transmembrane</keyword>
<dbReference type="PROSITE" id="PS50883">
    <property type="entry name" value="EAL"/>
    <property type="match status" value="1"/>
</dbReference>
<dbReference type="InterPro" id="IPR001638">
    <property type="entry name" value="Solute-binding_3/MltF_N"/>
</dbReference>
<dbReference type="CDD" id="cd01007">
    <property type="entry name" value="PBP2_BvgS_HisK_like"/>
    <property type="match status" value="1"/>
</dbReference>
<dbReference type="Pfam" id="PF00497">
    <property type="entry name" value="SBP_bac_3"/>
    <property type="match status" value="1"/>
</dbReference>
<dbReference type="SMART" id="SM00062">
    <property type="entry name" value="PBPb"/>
    <property type="match status" value="1"/>
</dbReference>
<dbReference type="Pfam" id="PF00563">
    <property type="entry name" value="EAL"/>
    <property type="match status" value="1"/>
</dbReference>
<dbReference type="Gene3D" id="3.40.190.10">
    <property type="entry name" value="Periplasmic binding protein-like II"/>
    <property type="match status" value="3"/>
</dbReference>
<dbReference type="Proteomes" id="UP000430222">
    <property type="component" value="Unassembled WGS sequence"/>
</dbReference>
<reference evidence="4 5" key="1">
    <citation type="submission" date="2019-08" db="EMBL/GenBank/DDBJ databases">
        <title>In-depth cultivation of the pig gut microbiome towards novel bacterial diversity and tailored functional studies.</title>
        <authorList>
            <person name="Wylensek D."/>
            <person name="Hitch T.C.A."/>
            <person name="Clavel T."/>
        </authorList>
    </citation>
    <scope>NUCLEOTIDE SEQUENCE [LARGE SCALE GENOMIC DNA]</scope>
    <source>
        <strain evidence="5">WCA-380-WT-3B3</strain>
    </source>
</reference>
<dbReference type="SMART" id="SM00052">
    <property type="entry name" value="EAL"/>
    <property type="match status" value="1"/>
</dbReference>
<accession>A0A6I2V029</accession>
<evidence type="ECO:0000259" key="3">
    <source>
        <dbReference type="PROSITE" id="PS50883"/>
    </source>
</evidence>
<feature type="signal peptide" evidence="2">
    <location>
        <begin position="1"/>
        <end position="37"/>
    </location>
</feature>
<feature type="chain" id="PRO_5038930278" evidence="2">
    <location>
        <begin position="38"/>
        <end position="914"/>
    </location>
</feature>
<sequence>MKTKNEKAIRTMCYAKRTVCCFLFCVLLLLTAFGAKASFACAAERMSLRVGYTSMENFLARDGEGHYSGIAYEYLEGLASYIGAELEYLPGFQQQNEERLQNGSIDMFIEPDHSFEWLMQGKPFYTDPAVLLQNTAGFQRVMLGEGVGVLCLNENAGALTDRMRSGLTEMTKINPFYRLSLEKKYYQNQTLPLMLTEEERAYLQQKKVLYAMASPGQPPYTWFDGIIHRGVVADIMRQIEKDLDIRIQVLPETDQGSMMEHLAAGDIDLVTDFFTDYNWARAHNADITFPYLSLSYVPVTRRDRTLPDHPTVACPRSHYYVRDYIEKHYLPGQLRYYNTIEDCLDAVERGKADLTMVKSITLQDYIYQNGFYNLYTSGNVLFSHQVSMAVSYQADPLLVRILNKEIAHLDQQKIKSIISREVYQSQNRETLRSLIYRNPVGTVIFLSVIFATVLLVLLFWMRMRRRHNQELYRQAHVIEDIGMYNLRWFRRELPRALAQYQEDREAGRLFLMVLSAQHISFLKEIYHAGSFRESIMNLIRKVRAENDWLLIDAMTSDLFSLIVLCRRPDGMSMKQAAAKVAHDARICVFNGTPTSVRYHIGLCAIPPKGDIHTDTWVDNAFSAHNETMANRQPVGVYDYAMQNSILRQKQMESLMEKALAKGEFKVYLQAKYNIDAQSVCAAESLVRWASPELGFLMPGQFIGLFEHNGFIVQLDYYMLEQVCQYQKNRLEHGQITVPISVNQSGMHIKEENYLERMQAIADKYHLPSGLIDLELTETAFIDFSTQDARRDASRIVTSLKKMGYRLSMDDFCTGYSSIAMLQNLPMDVMKIDRSMLLAAETSPRALTILRHVVELGHSLDMRVLVEGIETRPQELLLLGIDCHYGQGFLFAKPMPADEFSEFLEHHTTEGRILP</sequence>
<dbReference type="Gene3D" id="3.20.20.450">
    <property type="entry name" value="EAL domain"/>
    <property type="match status" value="1"/>
</dbReference>
<gene>
    <name evidence="4" type="ORF">FYJ78_12535</name>
</gene>
<dbReference type="SUPFAM" id="SSF141868">
    <property type="entry name" value="EAL domain-like"/>
    <property type="match status" value="1"/>
</dbReference>
<comment type="caution">
    <text evidence="4">The sequence shown here is derived from an EMBL/GenBank/DDBJ whole genome shotgun (WGS) entry which is preliminary data.</text>
</comment>
<dbReference type="AlphaFoldDB" id="A0A6I2V029"/>
<evidence type="ECO:0000256" key="2">
    <source>
        <dbReference type="SAM" id="SignalP"/>
    </source>
</evidence>
<dbReference type="CDD" id="cd01948">
    <property type="entry name" value="EAL"/>
    <property type="match status" value="1"/>
</dbReference>
<dbReference type="InterPro" id="IPR050706">
    <property type="entry name" value="Cyclic-di-GMP_PDE-like"/>
</dbReference>
<keyword evidence="1" id="KW-0472">Membrane</keyword>
<evidence type="ECO:0000313" key="4">
    <source>
        <dbReference type="EMBL" id="MSV25975.1"/>
    </source>
</evidence>
<name>A0A6I2V029_9FIRM</name>
<keyword evidence="1" id="KW-1133">Transmembrane helix</keyword>
<evidence type="ECO:0000256" key="1">
    <source>
        <dbReference type="SAM" id="Phobius"/>
    </source>
</evidence>
<organism evidence="4 5">
    <name type="scientific">Selenomonas montiformis</name>
    <dbReference type="NCBI Taxonomy" id="2652285"/>
    <lineage>
        <taxon>Bacteria</taxon>
        <taxon>Bacillati</taxon>
        <taxon>Bacillota</taxon>
        <taxon>Negativicutes</taxon>
        <taxon>Selenomonadales</taxon>
        <taxon>Selenomonadaceae</taxon>
        <taxon>Selenomonas</taxon>
    </lineage>
</organism>
<dbReference type="EMBL" id="VUNL01000021">
    <property type="protein sequence ID" value="MSV25975.1"/>
    <property type="molecule type" value="Genomic_DNA"/>
</dbReference>
<dbReference type="PANTHER" id="PTHR33121">
    <property type="entry name" value="CYCLIC DI-GMP PHOSPHODIESTERASE PDEF"/>
    <property type="match status" value="1"/>
</dbReference>
<dbReference type="InterPro" id="IPR035919">
    <property type="entry name" value="EAL_sf"/>
</dbReference>
<feature type="domain" description="EAL" evidence="3">
    <location>
        <begin position="648"/>
        <end position="907"/>
    </location>
</feature>
<dbReference type="SUPFAM" id="SSF53850">
    <property type="entry name" value="Periplasmic binding protein-like II"/>
    <property type="match status" value="2"/>
</dbReference>
<dbReference type="PANTHER" id="PTHR33121:SF70">
    <property type="entry name" value="SIGNALING PROTEIN YKOW"/>
    <property type="match status" value="1"/>
</dbReference>
<keyword evidence="2" id="KW-0732">Signal</keyword>
<proteinExistence type="predicted"/>
<evidence type="ECO:0000313" key="5">
    <source>
        <dbReference type="Proteomes" id="UP000430222"/>
    </source>
</evidence>
<keyword evidence="5" id="KW-1185">Reference proteome</keyword>